<dbReference type="InterPro" id="IPR036217">
    <property type="entry name" value="MethylDNA_cys_MeTrfase_DNAb"/>
</dbReference>
<gene>
    <name evidence="3" type="ORF">ACFPRA_14430</name>
</gene>
<dbReference type="SUPFAM" id="SSF46767">
    <property type="entry name" value="Methylated DNA-protein cysteine methyltransferase, C-terminal domain"/>
    <property type="match status" value="1"/>
</dbReference>
<protein>
    <submittedName>
        <fullName evidence="3">MGMT family protein</fullName>
    </submittedName>
</protein>
<proteinExistence type="predicted"/>
<feature type="domain" description="Methylated-DNA-[protein]-cysteine S-methyltransferase DNA binding" evidence="2">
    <location>
        <begin position="13"/>
        <end position="89"/>
    </location>
</feature>
<dbReference type="Proteomes" id="UP001596109">
    <property type="component" value="Unassembled WGS sequence"/>
</dbReference>
<keyword evidence="4" id="KW-1185">Reference proteome</keyword>
<sequence>MSSCKGVTLLNVFTERVIRIIQGIPAGHVMTYGQVAAAAGNPRGARQVVRILHSMSAKHGLPWHRIINAKGEISFTAGDQRELLEAEGILFKNEKIDLKVYRWFSPDAEGW</sequence>
<evidence type="ECO:0000313" key="3">
    <source>
        <dbReference type="EMBL" id="MFC5590101.1"/>
    </source>
</evidence>
<accession>A0ABW0TKW5</accession>
<dbReference type="Pfam" id="PF01035">
    <property type="entry name" value="DNA_binding_1"/>
    <property type="match status" value="1"/>
</dbReference>
<dbReference type="EMBL" id="JBHSNO010000007">
    <property type="protein sequence ID" value="MFC5590101.1"/>
    <property type="molecule type" value="Genomic_DNA"/>
</dbReference>
<organism evidence="3 4">
    <name type="scientific">Sporosarcina soli</name>
    <dbReference type="NCBI Taxonomy" id="334736"/>
    <lineage>
        <taxon>Bacteria</taxon>
        <taxon>Bacillati</taxon>
        <taxon>Bacillota</taxon>
        <taxon>Bacilli</taxon>
        <taxon>Bacillales</taxon>
        <taxon>Caryophanaceae</taxon>
        <taxon>Sporosarcina</taxon>
    </lineage>
</organism>
<dbReference type="InterPro" id="IPR036388">
    <property type="entry name" value="WH-like_DNA-bd_sf"/>
</dbReference>
<dbReference type="PANTHER" id="PTHR42942">
    <property type="entry name" value="6-O-METHYLGUANINE DNA METHYLTRANSFERASE"/>
    <property type="match status" value="1"/>
</dbReference>
<evidence type="ECO:0000259" key="2">
    <source>
        <dbReference type="Pfam" id="PF01035"/>
    </source>
</evidence>
<evidence type="ECO:0000313" key="4">
    <source>
        <dbReference type="Proteomes" id="UP001596109"/>
    </source>
</evidence>
<dbReference type="InterPro" id="IPR052520">
    <property type="entry name" value="ATL_DNA_repair"/>
</dbReference>
<comment type="caution">
    <text evidence="3">The sequence shown here is derived from an EMBL/GenBank/DDBJ whole genome shotgun (WGS) entry which is preliminary data.</text>
</comment>
<dbReference type="CDD" id="cd06445">
    <property type="entry name" value="ATase"/>
    <property type="match status" value="1"/>
</dbReference>
<keyword evidence="1" id="KW-0227">DNA damage</keyword>
<reference evidence="4" key="1">
    <citation type="journal article" date="2019" name="Int. J. Syst. Evol. Microbiol.">
        <title>The Global Catalogue of Microorganisms (GCM) 10K type strain sequencing project: providing services to taxonomists for standard genome sequencing and annotation.</title>
        <authorList>
            <consortium name="The Broad Institute Genomics Platform"/>
            <consortium name="The Broad Institute Genome Sequencing Center for Infectious Disease"/>
            <person name="Wu L."/>
            <person name="Ma J."/>
        </authorList>
    </citation>
    <scope>NUCLEOTIDE SEQUENCE [LARGE SCALE GENOMIC DNA]</scope>
    <source>
        <strain evidence="4">CGMCC 4.1434</strain>
    </source>
</reference>
<dbReference type="Gene3D" id="1.10.10.10">
    <property type="entry name" value="Winged helix-like DNA-binding domain superfamily/Winged helix DNA-binding domain"/>
    <property type="match status" value="1"/>
</dbReference>
<evidence type="ECO:0000256" key="1">
    <source>
        <dbReference type="ARBA" id="ARBA00022763"/>
    </source>
</evidence>
<dbReference type="PANTHER" id="PTHR42942:SF1">
    <property type="entry name" value="ALKYLTRANSFERASE-LIKE PROTEIN 1"/>
    <property type="match status" value="1"/>
</dbReference>
<dbReference type="InterPro" id="IPR014048">
    <property type="entry name" value="MethylDNA_cys_MeTrfase_DNA-bd"/>
</dbReference>
<dbReference type="RefSeq" id="WP_381436007.1">
    <property type="nucleotide sequence ID" value="NZ_JBHSNO010000007.1"/>
</dbReference>
<name>A0ABW0TKW5_9BACL</name>